<organism evidence="3 4">
    <name type="scientific">Cystoisospora suis</name>
    <dbReference type="NCBI Taxonomy" id="483139"/>
    <lineage>
        <taxon>Eukaryota</taxon>
        <taxon>Sar</taxon>
        <taxon>Alveolata</taxon>
        <taxon>Apicomplexa</taxon>
        <taxon>Conoidasida</taxon>
        <taxon>Coccidia</taxon>
        <taxon>Eucoccidiorida</taxon>
        <taxon>Eimeriorina</taxon>
        <taxon>Sarcocystidae</taxon>
        <taxon>Cystoisospora</taxon>
    </lineage>
</organism>
<evidence type="ECO:0000313" key="3">
    <source>
        <dbReference type="EMBL" id="PHJ21816.1"/>
    </source>
</evidence>
<evidence type="ECO:0000259" key="2">
    <source>
        <dbReference type="Pfam" id="PF03178"/>
    </source>
</evidence>
<proteinExistence type="predicted"/>
<feature type="non-terminal residue" evidence="3">
    <location>
        <position position="491"/>
    </location>
</feature>
<dbReference type="InterPro" id="IPR050358">
    <property type="entry name" value="RSE1/DDB1/CFT1"/>
</dbReference>
<feature type="compositionally biased region" description="Acidic residues" evidence="1">
    <location>
        <begin position="286"/>
        <end position="297"/>
    </location>
</feature>
<dbReference type="GeneID" id="94427740"/>
<dbReference type="PANTHER" id="PTHR10644">
    <property type="entry name" value="DNA REPAIR/RNA PROCESSING CPSF FAMILY"/>
    <property type="match status" value="1"/>
</dbReference>
<feature type="compositionally biased region" description="Basic and acidic residues" evidence="1">
    <location>
        <begin position="248"/>
        <end position="257"/>
    </location>
</feature>
<sequence length="491" mass="53366">RSVSSLNSDLHYLADADRNVWLLQRAWLFATPAAGGKGGAHTPGELREGRGGEEEEPQGSLHNNINTRDDNINININSSHGDSWSSANPSSSSSLLTPELYSTSSFSDQPSNAYPSFSTSSSSSFAHPEASSYGGRRRSQNEESSRNASASSSSFLQGSNAEDERLPSERGGLAVCSICHARAGDDASSCVCTDICVRMTGVSYMHVGVSINKIIPYPTHILPAANKTVLSPPRPPLYRDGGRSSSFLERKGAERFIDVSQDAYRQKEEEPSGRCHSSQARKEEDERMEENSPENEDDHTNSSSSSSSSSLSRRREQNGAFSSSSWGMREVNEEKKKKIHLDQQEAEEGRQEDLSHGDKTAISPYRRQDIPSSVSLKTPSACHLHRRAFHSSSSSSLSTSSTSQLVVGKDSRVWVSSEGAIGLLLRLKSEETFACLALLQDAITKCMRSIGDLSSVAYHSLKVGGSIVPSKGFIDGDIVEKFLDLPPRVQK</sequence>
<dbReference type="VEuPathDB" id="ToxoDB:CSUI_004336"/>
<keyword evidence="4" id="KW-1185">Reference proteome</keyword>
<evidence type="ECO:0000313" key="4">
    <source>
        <dbReference type="Proteomes" id="UP000221165"/>
    </source>
</evidence>
<feature type="region of interest" description="Disordered" evidence="1">
    <location>
        <begin position="33"/>
        <end position="76"/>
    </location>
</feature>
<dbReference type="Proteomes" id="UP000221165">
    <property type="component" value="Unassembled WGS sequence"/>
</dbReference>
<dbReference type="AlphaFoldDB" id="A0A2C6L236"/>
<gene>
    <name evidence="3" type="ORF">CSUI_004336</name>
</gene>
<comment type="caution">
    <text evidence="3">The sequence shown here is derived from an EMBL/GenBank/DDBJ whole genome shotgun (WGS) entry which is preliminary data.</text>
</comment>
<evidence type="ECO:0000256" key="1">
    <source>
        <dbReference type="SAM" id="MobiDB-lite"/>
    </source>
</evidence>
<reference evidence="3 4" key="1">
    <citation type="journal article" date="2017" name="Int. J. Parasitol.">
        <title>The genome of the protozoan parasite Cystoisospora suis and a reverse vaccinology approach to identify vaccine candidates.</title>
        <authorList>
            <person name="Palmieri N."/>
            <person name="Shrestha A."/>
            <person name="Ruttkowski B."/>
            <person name="Beck T."/>
            <person name="Vogl C."/>
            <person name="Tomley F."/>
            <person name="Blake D.P."/>
            <person name="Joachim A."/>
        </authorList>
    </citation>
    <scope>NUCLEOTIDE SEQUENCE [LARGE SCALE GENOMIC DNA]</scope>
    <source>
        <strain evidence="3 4">Wien I</strain>
    </source>
</reference>
<name>A0A2C6L236_9APIC</name>
<feature type="domain" description="RSE1/DDB1/CPSF1 C-terminal" evidence="2">
    <location>
        <begin position="380"/>
        <end position="484"/>
    </location>
</feature>
<feature type="region of interest" description="Disordered" evidence="1">
    <location>
        <begin position="107"/>
        <end position="167"/>
    </location>
</feature>
<feature type="compositionally biased region" description="Basic and acidic residues" evidence="1">
    <location>
        <begin position="330"/>
        <end position="359"/>
    </location>
</feature>
<dbReference type="RefSeq" id="XP_067923495.1">
    <property type="nucleotide sequence ID" value="XM_068064529.1"/>
</dbReference>
<dbReference type="InterPro" id="IPR004871">
    <property type="entry name" value="RSE1/DDB1/CPSF1_C"/>
</dbReference>
<feature type="non-terminal residue" evidence="3">
    <location>
        <position position="1"/>
    </location>
</feature>
<dbReference type="EMBL" id="MIGC01002009">
    <property type="protein sequence ID" value="PHJ21816.1"/>
    <property type="molecule type" value="Genomic_DNA"/>
</dbReference>
<feature type="compositionally biased region" description="Basic and acidic residues" evidence="1">
    <location>
        <begin position="264"/>
        <end position="273"/>
    </location>
</feature>
<dbReference type="Pfam" id="PF03178">
    <property type="entry name" value="CPSF_A"/>
    <property type="match status" value="1"/>
</dbReference>
<dbReference type="Gene3D" id="1.10.150.910">
    <property type="match status" value="1"/>
</dbReference>
<feature type="region of interest" description="Disordered" evidence="1">
    <location>
        <begin position="226"/>
        <end position="377"/>
    </location>
</feature>
<dbReference type="GO" id="GO:0005634">
    <property type="term" value="C:nucleus"/>
    <property type="evidence" value="ECO:0007669"/>
    <property type="project" value="InterPro"/>
</dbReference>
<dbReference type="OrthoDB" id="433457at2759"/>
<dbReference type="GO" id="GO:0003676">
    <property type="term" value="F:nucleic acid binding"/>
    <property type="evidence" value="ECO:0007669"/>
    <property type="project" value="InterPro"/>
</dbReference>
<protein>
    <submittedName>
        <fullName evidence="3">Cpsf a subunit region protein</fullName>
    </submittedName>
</protein>
<accession>A0A2C6L236</accession>
<feature type="compositionally biased region" description="Low complexity" evidence="1">
    <location>
        <begin position="107"/>
        <end position="132"/>
    </location>
</feature>
<feature type="compositionally biased region" description="Low complexity" evidence="1">
    <location>
        <begin position="302"/>
        <end position="311"/>
    </location>
</feature>